<evidence type="ECO:0000313" key="8">
    <source>
        <dbReference type="EMBL" id="TCV91943.1"/>
    </source>
</evidence>
<feature type="domain" description="ABC transmembrane type-1" evidence="7">
    <location>
        <begin position="383"/>
        <end position="667"/>
    </location>
</feature>
<dbReference type="SUPFAM" id="SSF161098">
    <property type="entry name" value="MetI-like"/>
    <property type="match status" value="2"/>
</dbReference>
<comment type="caution">
    <text evidence="8">The sequence shown here is derived from an EMBL/GenBank/DDBJ whole genome shotgun (WGS) entry which is preliminary data.</text>
</comment>
<accession>A0A4R3YM92</accession>
<dbReference type="EMBL" id="SMCR01000014">
    <property type="protein sequence ID" value="TCV91943.1"/>
    <property type="molecule type" value="Genomic_DNA"/>
</dbReference>
<evidence type="ECO:0000256" key="3">
    <source>
        <dbReference type="ARBA" id="ARBA00022692"/>
    </source>
</evidence>
<evidence type="ECO:0000256" key="5">
    <source>
        <dbReference type="ARBA" id="ARBA00023136"/>
    </source>
</evidence>
<evidence type="ECO:0000313" key="9">
    <source>
        <dbReference type="Proteomes" id="UP000295719"/>
    </source>
</evidence>
<dbReference type="PANTHER" id="PTHR42727">
    <property type="entry name" value="PHOSPHATE TRANSPORT SYSTEM PERMEASE PROTEIN"/>
    <property type="match status" value="1"/>
</dbReference>
<dbReference type="SUPFAM" id="SSF101898">
    <property type="entry name" value="NHL repeat"/>
    <property type="match status" value="1"/>
</dbReference>
<evidence type="ECO:0000256" key="4">
    <source>
        <dbReference type="ARBA" id="ARBA00022989"/>
    </source>
</evidence>
<keyword evidence="2" id="KW-1003">Cell membrane</keyword>
<evidence type="ECO:0000256" key="2">
    <source>
        <dbReference type="ARBA" id="ARBA00022519"/>
    </source>
</evidence>
<feature type="transmembrane region" description="Helical" evidence="6">
    <location>
        <begin position="490"/>
        <end position="510"/>
    </location>
</feature>
<feature type="transmembrane region" description="Helical" evidence="6">
    <location>
        <begin position="648"/>
        <end position="667"/>
    </location>
</feature>
<dbReference type="Proteomes" id="UP000295719">
    <property type="component" value="Unassembled WGS sequence"/>
</dbReference>
<feature type="transmembrane region" description="Helical" evidence="6">
    <location>
        <begin position="450"/>
        <end position="469"/>
    </location>
</feature>
<evidence type="ECO:0000256" key="6">
    <source>
        <dbReference type="SAM" id="Phobius"/>
    </source>
</evidence>
<protein>
    <submittedName>
        <fullName evidence="8">Phosphate transport system permease protein</fullName>
    </submittedName>
</protein>
<feature type="transmembrane region" description="Helical" evidence="6">
    <location>
        <begin position="530"/>
        <end position="551"/>
    </location>
</feature>
<keyword evidence="9" id="KW-1185">Reference proteome</keyword>
<dbReference type="PROSITE" id="PS50928">
    <property type="entry name" value="ABC_TM1"/>
    <property type="match status" value="1"/>
</dbReference>
<dbReference type="InterPro" id="IPR000515">
    <property type="entry name" value="MetI-like"/>
</dbReference>
<comment type="subcellular location">
    <subcellularLocation>
        <location evidence="1">Cell inner membrane</location>
        <topology evidence="1">Multi-pass membrane protein</topology>
    </subcellularLocation>
</comment>
<proteinExistence type="predicted"/>
<dbReference type="PANTHER" id="PTHR42727:SF1">
    <property type="entry name" value="PHOSPHATE TRANSPORT SYSTEM PERMEASE"/>
    <property type="match status" value="1"/>
</dbReference>
<dbReference type="RefSeq" id="WP_165911761.1">
    <property type="nucleotide sequence ID" value="NZ_SMCR01000014.1"/>
</dbReference>
<sequence>MVLLALLSIFIYLLFVVAPLFTSASLVPAEKGIAEDASVNALISGSNDALSIAYHIDKQGTGRFATPTGGFAPAPLLLLPALTAAVPASNGEPLYLLLNAAGKFRLTSPVLDSTPGWAFPFGDQVNTLEPTGSLSHPALARTGPEQALFAGQLASGRLAVVQMTPTGKRVTLSGPLGPVDQLLLSSAGDLLYALAGNQLSIYSIDTDGVLQLRERKGLSADGPVAVTLLASGGGLLITEAERHLSLWFDVPTPAGYRLTHIRDFAASLAAQTRIITAARSPLFAVLNPSGDLQVFSSRQSAALLSKKLPAGSTAWLSADGSSLTSVAQHSWQRWQLLAPSPDISWRTLTQKVWYRHYPAPTWTWQSASLDSHESGKYSLVPLVTGSLKAALYAMLFATPLALAAAMYTAWFMSPGLRRFIKPAMEVMGAVPSVIIGVLAGLWLAPRVSEVLSAVLMLPLVLPLVILGAGRAIASLPAGWGIRLRGGAECLILLPVIALTLWGMVTLSPWLDGWLFSQPLSAWLGDGYNPMNALVVGIAMGFALIPLMFTLAEEALFNVPVHMIQGSLALGATPWQTLIGVTLPSASTGLCSAFILGLGRAVGETMIVLLASGNMPLVDGSLFEGLRSLAANIAIEIPEAALNSEHYRVLFLTALVLFVFTFIINTVAETLRLQLRSRYRHQQGEA</sequence>
<keyword evidence="5 6" id="KW-0472">Membrane</keyword>
<keyword evidence="2" id="KW-0997">Cell inner membrane</keyword>
<dbReference type="AlphaFoldDB" id="A0A4R3YM92"/>
<evidence type="ECO:0000259" key="7">
    <source>
        <dbReference type="PROSITE" id="PS50928"/>
    </source>
</evidence>
<dbReference type="GO" id="GO:0005886">
    <property type="term" value="C:plasma membrane"/>
    <property type="evidence" value="ECO:0007669"/>
    <property type="project" value="UniProtKB-SubCell"/>
</dbReference>
<gene>
    <name evidence="8" type="ORF">EDC52_11450</name>
</gene>
<feature type="transmembrane region" description="Helical" evidence="6">
    <location>
        <begin position="423"/>
        <end position="444"/>
    </location>
</feature>
<keyword evidence="4 6" id="KW-1133">Transmembrane helix</keyword>
<feature type="transmembrane region" description="Helical" evidence="6">
    <location>
        <begin position="572"/>
        <end position="595"/>
    </location>
</feature>
<feature type="transmembrane region" description="Helical" evidence="6">
    <location>
        <begin position="389"/>
        <end position="411"/>
    </location>
</feature>
<evidence type="ECO:0000256" key="1">
    <source>
        <dbReference type="ARBA" id="ARBA00004429"/>
    </source>
</evidence>
<organism evidence="8 9">
    <name type="scientific">Biostraticola tofi</name>
    <dbReference type="NCBI Taxonomy" id="466109"/>
    <lineage>
        <taxon>Bacteria</taxon>
        <taxon>Pseudomonadati</taxon>
        <taxon>Pseudomonadota</taxon>
        <taxon>Gammaproteobacteria</taxon>
        <taxon>Enterobacterales</taxon>
        <taxon>Bruguierivoracaceae</taxon>
        <taxon>Biostraticola</taxon>
    </lineage>
</organism>
<dbReference type="CDD" id="cd06261">
    <property type="entry name" value="TM_PBP2"/>
    <property type="match status" value="1"/>
</dbReference>
<name>A0A4R3YM92_9GAMM</name>
<dbReference type="InterPro" id="IPR035906">
    <property type="entry name" value="MetI-like_sf"/>
</dbReference>
<dbReference type="GO" id="GO:0055085">
    <property type="term" value="P:transmembrane transport"/>
    <property type="evidence" value="ECO:0007669"/>
    <property type="project" value="InterPro"/>
</dbReference>
<keyword evidence="3 6" id="KW-0812">Transmembrane</keyword>
<reference evidence="8 9" key="1">
    <citation type="submission" date="2019-03" db="EMBL/GenBank/DDBJ databases">
        <title>Genomic Encyclopedia of Type Strains, Phase IV (KMG-IV): sequencing the most valuable type-strain genomes for metagenomic binning, comparative biology and taxonomic classification.</title>
        <authorList>
            <person name="Goeker M."/>
        </authorList>
    </citation>
    <scope>NUCLEOTIDE SEQUENCE [LARGE SCALE GENOMIC DNA]</scope>
    <source>
        <strain evidence="8 9">DSM 19580</strain>
    </source>
</reference>
<dbReference type="Gene3D" id="1.10.3720.10">
    <property type="entry name" value="MetI-like"/>
    <property type="match status" value="1"/>
</dbReference>